<evidence type="ECO:0000259" key="6">
    <source>
        <dbReference type="Pfam" id="PF08386"/>
    </source>
</evidence>
<evidence type="ECO:0000256" key="1">
    <source>
        <dbReference type="ARBA" id="ARBA00010088"/>
    </source>
</evidence>
<feature type="domain" description="AB hydrolase-1" evidence="5">
    <location>
        <begin position="108"/>
        <end position="283"/>
    </location>
</feature>
<comment type="similarity">
    <text evidence="1">Belongs to the peptidase S33 family.</text>
</comment>
<organism evidence="7 8">
    <name type="scientific">Streptomyces bottropensis ATCC 25435</name>
    <dbReference type="NCBI Taxonomy" id="1054862"/>
    <lineage>
        <taxon>Bacteria</taxon>
        <taxon>Bacillati</taxon>
        <taxon>Actinomycetota</taxon>
        <taxon>Actinomycetes</taxon>
        <taxon>Kitasatosporales</taxon>
        <taxon>Streptomycetaceae</taxon>
        <taxon>Streptomyces</taxon>
    </lineage>
</organism>
<dbReference type="InterPro" id="IPR013595">
    <property type="entry name" value="Pept_S33_TAP-like_C"/>
</dbReference>
<accession>M3ENJ5</accession>
<dbReference type="EMBL" id="KB405056">
    <property type="protein sequence ID" value="EMF58076.1"/>
    <property type="molecule type" value="Genomic_DNA"/>
</dbReference>
<dbReference type="Proteomes" id="UP000030760">
    <property type="component" value="Unassembled WGS sequence"/>
</dbReference>
<dbReference type="Pfam" id="PF08386">
    <property type="entry name" value="Abhydrolase_4"/>
    <property type="match status" value="1"/>
</dbReference>
<name>M3ENJ5_9ACTN</name>
<evidence type="ECO:0000256" key="2">
    <source>
        <dbReference type="ARBA" id="ARBA00022729"/>
    </source>
</evidence>
<keyword evidence="2" id="KW-0732">Signal</keyword>
<gene>
    <name evidence="7" type="ORF">SBD_0748</name>
</gene>
<feature type="region of interest" description="Disordered" evidence="4">
    <location>
        <begin position="42"/>
        <end position="86"/>
    </location>
</feature>
<evidence type="ECO:0000256" key="3">
    <source>
        <dbReference type="ARBA" id="ARBA00022801"/>
    </source>
</evidence>
<evidence type="ECO:0000313" key="7">
    <source>
        <dbReference type="EMBL" id="EMF58076.1"/>
    </source>
</evidence>
<evidence type="ECO:0008006" key="9">
    <source>
        <dbReference type="Google" id="ProtNLM"/>
    </source>
</evidence>
<feature type="domain" description="Peptidase S33 tripeptidyl aminopeptidase-like C-terminal" evidence="6">
    <location>
        <begin position="424"/>
        <end position="516"/>
    </location>
</feature>
<evidence type="ECO:0000259" key="5">
    <source>
        <dbReference type="Pfam" id="PF00561"/>
    </source>
</evidence>
<proteinExistence type="inferred from homology"/>
<dbReference type="InterPro" id="IPR029058">
    <property type="entry name" value="AB_hydrolase_fold"/>
</dbReference>
<dbReference type="InterPro" id="IPR000073">
    <property type="entry name" value="AB_hydrolase_1"/>
</dbReference>
<dbReference type="PANTHER" id="PTHR43248">
    <property type="entry name" value="2-SUCCINYL-6-HYDROXY-2,4-CYCLOHEXADIENE-1-CARBOXYLATE SYNTHASE"/>
    <property type="match status" value="1"/>
</dbReference>
<dbReference type="Gene3D" id="3.40.50.1820">
    <property type="entry name" value="alpha/beta hydrolase"/>
    <property type="match status" value="1"/>
</dbReference>
<sequence>MLSAGWNRTDRADSMIPMRTRTRRTLVLTLSVAATATALTGVTGPASATTAPSSPALTWRPCERPDGPAGQECAHLPVPIDHRDPDGPHLTLAVSRLRAENPEARRGTLLVIPGGPGGSGVRRLTQKGEALRRELGDTYDIVGLDPRGTGGSTRASCGLSADDRHLVTMRSWPAADGGIAENVARSRRIAEACATNGGAVLRSLSTANEVRDIERLRQALGEERLSAYGVSYGTYVGAVYAQKYPERIDRLVLDSNDDPDPRRVARGWLANMARGAEDRFPDFAAFASDPAQEPTGLRLAERPGDVRPLFLSLAADLDRAPRETTTEGVPLTGNRLRQVMQNALYSDDSFDDLARLLRQVRDPKATPVLPPDVAGPLSDEEAAVIMAVICNDVRWPRSVAGHARAVADSRTRYPLTAGMPVNITACSFWKGRPTERPTRITDRGPSNILMVQNRRDPATPYSGALKLRAALGERARLVTVESGGHGSYLGTGNACGDRAVTAFLRTGQRPRRDVSCPDE</sequence>
<reference evidence="8" key="1">
    <citation type="journal article" date="2013" name="Genome Announc.">
        <title>Draft Genome Sequence of Streptomyces bottropensis ATCC 25435, a Bottromycin-Producing Actinomycete.</title>
        <authorList>
            <person name="Zhang H."/>
            <person name="Zhou W."/>
            <person name="Zhuang Y."/>
            <person name="Liang X."/>
            <person name="Liu T."/>
        </authorList>
    </citation>
    <scope>NUCLEOTIDE SEQUENCE [LARGE SCALE GENOMIC DNA]</scope>
    <source>
        <strain evidence="8">ATCC 25435</strain>
    </source>
</reference>
<dbReference type="InterPro" id="IPR051601">
    <property type="entry name" value="Serine_prot/Carboxylest_S33"/>
</dbReference>
<dbReference type="AlphaFoldDB" id="M3ENJ5"/>
<dbReference type="SUPFAM" id="SSF53474">
    <property type="entry name" value="alpha/beta-Hydrolases"/>
    <property type="match status" value="1"/>
</dbReference>
<dbReference type="Pfam" id="PF00561">
    <property type="entry name" value="Abhydrolase_1"/>
    <property type="match status" value="1"/>
</dbReference>
<keyword evidence="3" id="KW-0378">Hydrolase</keyword>
<feature type="compositionally biased region" description="Low complexity" evidence="4">
    <location>
        <begin position="42"/>
        <end position="56"/>
    </location>
</feature>
<evidence type="ECO:0000256" key="4">
    <source>
        <dbReference type="SAM" id="MobiDB-lite"/>
    </source>
</evidence>
<dbReference type="PANTHER" id="PTHR43248:SF29">
    <property type="entry name" value="TRIPEPTIDYL AMINOPEPTIDASE"/>
    <property type="match status" value="1"/>
</dbReference>
<dbReference type="GO" id="GO:0016787">
    <property type="term" value="F:hydrolase activity"/>
    <property type="evidence" value="ECO:0007669"/>
    <property type="project" value="UniProtKB-KW"/>
</dbReference>
<protein>
    <recommendedName>
        <fullName evidence="9">Peptidase S33 tripeptidyl aminopeptidase-like C-terminal domain-containing protein</fullName>
    </recommendedName>
</protein>
<evidence type="ECO:0000313" key="8">
    <source>
        <dbReference type="Proteomes" id="UP000030760"/>
    </source>
</evidence>